<keyword evidence="1" id="KW-0812">Transmembrane</keyword>
<comment type="caution">
    <text evidence="3">The sequence shown here is derived from an EMBL/GenBank/DDBJ whole genome shotgun (WGS) entry which is preliminary data.</text>
</comment>
<accession>A0A2M6UJM4</accession>
<dbReference type="EMBL" id="LFJC01000003">
    <property type="protein sequence ID" value="PIT04768.1"/>
    <property type="molecule type" value="Genomic_DNA"/>
</dbReference>
<feature type="transmembrane region" description="Helical" evidence="1">
    <location>
        <begin position="7"/>
        <end position="25"/>
    </location>
</feature>
<protein>
    <recommendedName>
        <fullName evidence="2">CD-NTase-associated protein 15 domain-containing protein</fullName>
    </recommendedName>
</protein>
<dbReference type="AlphaFoldDB" id="A0A2M6UJM4"/>
<keyword evidence="4" id="KW-1185">Reference proteome</keyword>
<feature type="transmembrane region" description="Helical" evidence="1">
    <location>
        <begin position="37"/>
        <end position="56"/>
    </location>
</feature>
<evidence type="ECO:0000313" key="4">
    <source>
        <dbReference type="Proteomes" id="UP000228930"/>
    </source>
</evidence>
<dbReference type="Proteomes" id="UP000228930">
    <property type="component" value="Unassembled WGS sequence"/>
</dbReference>
<keyword evidence="1" id="KW-1133">Transmembrane helix</keyword>
<organism evidence="3 4">
    <name type="scientific">Bradyrhizobium nitroreducens</name>
    <dbReference type="NCBI Taxonomy" id="709803"/>
    <lineage>
        <taxon>Bacteria</taxon>
        <taxon>Pseudomonadati</taxon>
        <taxon>Pseudomonadota</taxon>
        <taxon>Alphaproteobacteria</taxon>
        <taxon>Hyphomicrobiales</taxon>
        <taxon>Nitrobacteraceae</taxon>
        <taxon>Bradyrhizobium</taxon>
    </lineage>
</organism>
<sequence length="194" mass="22061">MPSGFSISVIIIVAASVWGISLWFFGVDLSWQYAKPFSVTVLIVTAILTAFDRALWRWWPFRLFHKTPDLTGEWTAELLSSYLEEGGRENKAITGAATITQTYSSLSIRLETGQEPNTNRSFQLAGRLIRHNDGAYEFIGVYQSDPNIHARGNETEIHYGAFRYRIVGAPPEKMNGHYWTDRNTQGSIQLKRRT</sequence>
<evidence type="ECO:0000313" key="3">
    <source>
        <dbReference type="EMBL" id="PIT04768.1"/>
    </source>
</evidence>
<evidence type="ECO:0000259" key="2">
    <source>
        <dbReference type="Pfam" id="PF18153"/>
    </source>
</evidence>
<dbReference type="InterPro" id="IPR041208">
    <property type="entry name" value="Cap15"/>
</dbReference>
<dbReference type="RefSeq" id="WP_100179890.1">
    <property type="nucleotide sequence ID" value="NZ_LFJC01000003.1"/>
</dbReference>
<proteinExistence type="predicted"/>
<feature type="domain" description="CD-NTase-associated protein 15" evidence="2">
    <location>
        <begin position="66"/>
        <end position="192"/>
    </location>
</feature>
<reference evidence="3 4" key="1">
    <citation type="submission" date="2015-06" db="EMBL/GenBank/DDBJ databases">
        <title>Comparative genome analysis of nirS-carrying Bradyrhizobium sp. strains.</title>
        <authorList>
            <person name="Ishii S."/>
            <person name="Jang J."/>
            <person name="Nishizawa T."/>
            <person name="Senoo K."/>
        </authorList>
    </citation>
    <scope>NUCLEOTIDE SEQUENCE [LARGE SCALE GENOMIC DNA]</scope>
    <source>
        <strain evidence="3 4">TSA1</strain>
    </source>
</reference>
<keyword evidence="1" id="KW-0472">Membrane</keyword>
<gene>
    <name evidence="3" type="ORF">TSA1_31470</name>
</gene>
<name>A0A2M6UJM4_9BRAD</name>
<evidence type="ECO:0000256" key="1">
    <source>
        <dbReference type="SAM" id="Phobius"/>
    </source>
</evidence>
<dbReference type="Pfam" id="PF18153">
    <property type="entry name" value="Cap15_CD_rec"/>
    <property type="match status" value="1"/>
</dbReference>